<dbReference type="AlphaFoldDB" id="A0A3Q2YRM0"/>
<dbReference type="GeneTree" id="ENSGT00390000005284"/>
<dbReference type="Proteomes" id="UP000264820">
    <property type="component" value="Unplaced"/>
</dbReference>
<dbReference type="Ensembl" id="ENSHCOT00000004026.1">
    <property type="protein sequence ID" value="ENSHCOP00000021287.1"/>
    <property type="gene ID" value="ENSHCOG00000007995.1"/>
</dbReference>
<organism evidence="4 5">
    <name type="scientific">Hippocampus comes</name>
    <name type="common">Tiger tail seahorse</name>
    <dbReference type="NCBI Taxonomy" id="109280"/>
    <lineage>
        <taxon>Eukaryota</taxon>
        <taxon>Metazoa</taxon>
        <taxon>Chordata</taxon>
        <taxon>Craniata</taxon>
        <taxon>Vertebrata</taxon>
        <taxon>Euteleostomi</taxon>
        <taxon>Actinopterygii</taxon>
        <taxon>Neopterygii</taxon>
        <taxon>Teleostei</taxon>
        <taxon>Neoteleostei</taxon>
        <taxon>Acanthomorphata</taxon>
        <taxon>Syngnathiaria</taxon>
        <taxon>Syngnathiformes</taxon>
        <taxon>Syngnathoidei</taxon>
        <taxon>Syngnathidae</taxon>
        <taxon>Hippocampus</taxon>
    </lineage>
</organism>
<evidence type="ECO:0000313" key="5">
    <source>
        <dbReference type="Proteomes" id="UP000264820"/>
    </source>
</evidence>
<evidence type="ECO:0000313" key="4">
    <source>
        <dbReference type="Ensembl" id="ENSHCOP00000021287.1"/>
    </source>
</evidence>
<dbReference type="OMA" id="NVRDHQS"/>
<keyword evidence="2" id="KW-0472">Membrane</keyword>
<feature type="signal peptide" evidence="3">
    <location>
        <begin position="1"/>
        <end position="21"/>
    </location>
</feature>
<protein>
    <submittedName>
        <fullName evidence="4">Uncharacterized LOC109516382</fullName>
    </submittedName>
</protein>
<feature type="transmembrane region" description="Helical" evidence="2">
    <location>
        <begin position="312"/>
        <end position="330"/>
    </location>
</feature>
<keyword evidence="2" id="KW-0812">Transmembrane</keyword>
<name>A0A3Q2YRM0_HIPCM</name>
<proteinExistence type="predicted"/>
<evidence type="ECO:0000256" key="1">
    <source>
        <dbReference type="SAM" id="MobiDB-lite"/>
    </source>
</evidence>
<sequence length="495" mass="54609">VWLEHLLVLFFFFTVFHVCLTCIKEEHRTAFFGEDIHIDIPAGDVGQVVFRPKTNKSVEVPLLRAGKVLHRRARLNPYGHLVLDDVQEEDEGVYVVSRNEGVLRRLTLDVRDCAVEEVVKYGDTYYIHLNQVQGPISLEFRPGPVRHVNHSDFLHATEPPAALLFRHTLVLADAYAGRLSVTDKSVALHSVKMADEGSFTVRDHEGKVRRRNCLHVREHQDFLHPSNGADMTVKLYLDHGEVNVVYRPKSGHQDRPILERGVLVTPPESQLAGRVSVDGSELLLRKVRGSDEGVFKITDLAGFPVAHGYDSLGLLAFMLLLCLLSCLYKVHKRNEKNKKLTLLAQQAGKGEEGEAFRQVVHEAYSRFTEESLAQSTCNKPAEDSDVTIKGVEVSKAGGYKALTSDTNFLEMSDSGVDSGLPPDSDTDATVTFASHKPLLDAHFPSPVSERDLPDGLAAATVPDGDVRTPVDPPTGDETAAEGGEAEQKEDASQST</sequence>
<feature type="chain" id="PRO_5018769599" evidence="3">
    <location>
        <begin position="22"/>
        <end position="495"/>
    </location>
</feature>
<keyword evidence="2" id="KW-1133">Transmembrane helix</keyword>
<evidence type="ECO:0000256" key="3">
    <source>
        <dbReference type="SAM" id="SignalP"/>
    </source>
</evidence>
<reference evidence="4" key="2">
    <citation type="submission" date="2025-09" db="UniProtKB">
        <authorList>
            <consortium name="Ensembl"/>
        </authorList>
    </citation>
    <scope>IDENTIFICATION</scope>
</reference>
<accession>A0A3Q2YRM0</accession>
<keyword evidence="3" id="KW-0732">Signal</keyword>
<evidence type="ECO:0000256" key="2">
    <source>
        <dbReference type="SAM" id="Phobius"/>
    </source>
</evidence>
<feature type="region of interest" description="Disordered" evidence="1">
    <location>
        <begin position="442"/>
        <end position="495"/>
    </location>
</feature>
<keyword evidence="5" id="KW-1185">Reference proteome</keyword>
<reference evidence="4" key="1">
    <citation type="submission" date="2025-08" db="UniProtKB">
        <authorList>
            <consortium name="Ensembl"/>
        </authorList>
    </citation>
    <scope>IDENTIFICATION</scope>
</reference>
<feature type="compositionally biased region" description="Basic and acidic residues" evidence="1">
    <location>
        <begin position="485"/>
        <end position="495"/>
    </location>
</feature>